<dbReference type="EMBL" id="BAABCP010000001">
    <property type="protein sequence ID" value="GAA3944321.1"/>
    <property type="molecule type" value="Genomic_DNA"/>
</dbReference>
<dbReference type="InterPro" id="IPR051328">
    <property type="entry name" value="T7SS_ABC-Transporter"/>
</dbReference>
<feature type="transmembrane region" description="Helical" evidence="5">
    <location>
        <begin position="340"/>
        <end position="359"/>
    </location>
</feature>
<protein>
    <submittedName>
        <fullName evidence="6">DUF3533 domain-containing protein</fullName>
    </submittedName>
</protein>
<dbReference type="PANTHER" id="PTHR43077">
    <property type="entry name" value="TRANSPORT PERMEASE YVFS-RELATED"/>
    <property type="match status" value="1"/>
</dbReference>
<name>A0ABP7NE07_9MICO</name>
<dbReference type="Proteomes" id="UP001501591">
    <property type="component" value="Unassembled WGS sequence"/>
</dbReference>
<reference evidence="7" key="1">
    <citation type="journal article" date="2019" name="Int. J. Syst. Evol. Microbiol.">
        <title>The Global Catalogue of Microorganisms (GCM) 10K type strain sequencing project: providing services to taxonomists for standard genome sequencing and annotation.</title>
        <authorList>
            <consortium name="The Broad Institute Genomics Platform"/>
            <consortium name="The Broad Institute Genome Sequencing Center for Infectious Disease"/>
            <person name="Wu L."/>
            <person name="Ma J."/>
        </authorList>
    </citation>
    <scope>NUCLEOTIDE SEQUENCE [LARGE SCALE GENOMIC DNA]</scope>
    <source>
        <strain evidence="7">JCM 17024</strain>
    </source>
</reference>
<evidence type="ECO:0000313" key="7">
    <source>
        <dbReference type="Proteomes" id="UP001501591"/>
    </source>
</evidence>
<organism evidence="6 7">
    <name type="scientific">Microbacterium soli</name>
    <dbReference type="NCBI Taxonomy" id="446075"/>
    <lineage>
        <taxon>Bacteria</taxon>
        <taxon>Bacillati</taxon>
        <taxon>Actinomycetota</taxon>
        <taxon>Actinomycetes</taxon>
        <taxon>Micrococcales</taxon>
        <taxon>Microbacteriaceae</taxon>
        <taxon>Microbacterium</taxon>
    </lineage>
</organism>
<dbReference type="RefSeq" id="WP_344819702.1">
    <property type="nucleotide sequence ID" value="NZ_BAABCP010000001.1"/>
</dbReference>
<comment type="subcellular location">
    <subcellularLocation>
        <location evidence="1">Membrane</location>
        <topology evidence="1">Multi-pass membrane protein</topology>
    </subcellularLocation>
</comment>
<sequence length="379" mass="39644">MIERLGPRKYAFPLLVVVLIGCVMALLFYPMLHMQPKNLPFAVLSLDEGATTPAGEVNAGEMMTEKLVTAEAPGDGEVAPIKWEVVDSQEALDDAIAENEYYGALTIPADFTKAQAAAQAGQGEAPSVHVVLDNAKSPMMATQMQTLMGQTFGGLGLTADIEVIHTGDADAAPVSPMAGMMSQQVGIMPLMIMSLIGSILLVRIFPMRGAETTGRRFGVLGIQLAYAAGYSLLASLAAVWLLNGVVGAAAPFWTTTVFLWFAAFAVTALFLGAFDVAFPLGVLLAIAAVLCGMMTAVLPPETLPAFWADWIQPWVPQPFIAGGLRDILYMGAGLMPKGSGGLLVIGGVGVILTLIAGFIPRRARAGVSPAAAEPEPVTA</sequence>
<feature type="transmembrane region" description="Helical" evidence="5">
    <location>
        <begin position="12"/>
        <end position="32"/>
    </location>
</feature>
<dbReference type="PANTHER" id="PTHR43077:SF5">
    <property type="entry name" value="PHAGE INFECTION PROTEIN"/>
    <property type="match status" value="1"/>
</dbReference>
<evidence type="ECO:0000256" key="1">
    <source>
        <dbReference type="ARBA" id="ARBA00004141"/>
    </source>
</evidence>
<evidence type="ECO:0000256" key="5">
    <source>
        <dbReference type="SAM" id="Phobius"/>
    </source>
</evidence>
<evidence type="ECO:0000256" key="2">
    <source>
        <dbReference type="ARBA" id="ARBA00022692"/>
    </source>
</evidence>
<accession>A0ABP7NE07</accession>
<evidence type="ECO:0000313" key="6">
    <source>
        <dbReference type="EMBL" id="GAA3944321.1"/>
    </source>
</evidence>
<keyword evidence="3 5" id="KW-1133">Transmembrane helix</keyword>
<keyword evidence="7" id="KW-1185">Reference proteome</keyword>
<feature type="transmembrane region" description="Helical" evidence="5">
    <location>
        <begin position="248"/>
        <end position="271"/>
    </location>
</feature>
<gene>
    <name evidence="6" type="ORF">GCM10022383_22750</name>
</gene>
<feature type="transmembrane region" description="Helical" evidence="5">
    <location>
        <begin position="185"/>
        <end position="205"/>
    </location>
</feature>
<proteinExistence type="predicted"/>
<keyword evidence="4 5" id="KW-0472">Membrane</keyword>
<evidence type="ECO:0000256" key="3">
    <source>
        <dbReference type="ARBA" id="ARBA00022989"/>
    </source>
</evidence>
<feature type="transmembrane region" description="Helical" evidence="5">
    <location>
        <begin position="217"/>
        <end position="242"/>
    </location>
</feature>
<evidence type="ECO:0000256" key="4">
    <source>
        <dbReference type="ARBA" id="ARBA00023136"/>
    </source>
</evidence>
<dbReference type="PROSITE" id="PS51257">
    <property type="entry name" value="PROKAR_LIPOPROTEIN"/>
    <property type="match status" value="1"/>
</dbReference>
<comment type="caution">
    <text evidence="6">The sequence shown here is derived from an EMBL/GenBank/DDBJ whole genome shotgun (WGS) entry which is preliminary data.</text>
</comment>
<keyword evidence="2 5" id="KW-0812">Transmembrane</keyword>
<feature type="transmembrane region" description="Helical" evidence="5">
    <location>
        <begin position="278"/>
        <end position="298"/>
    </location>
</feature>